<accession>A0A517RB51</accession>
<dbReference type="Proteomes" id="UP000317171">
    <property type="component" value="Chromosome"/>
</dbReference>
<dbReference type="AlphaFoldDB" id="A0A517RB51"/>
<dbReference type="KEGG" id="gaz:Pan241w_11710"/>
<organism evidence="1 2">
    <name type="scientific">Gimesia alba</name>
    <dbReference type="NCBI Taxonomy" id="2527973"/>
    <lineage>
        <taxon>Bacteria</taxon>
        <taxon>Pseudomonadati</taxon>
        <taxon>Planctomycetota</taxon>
        <taxon>Planctomycetia</taxon>
        <taxon>Planctomycetales</taxon>
        <taxon>Planctomycetaceae</taxon>
        <taxon>Gimesia</taxon>
    </lineage>
</organism>
<gene>
    <name evidence="1" type="ORF">Pan241w_11710</name>
</gene>
<name>A0A517RB51_9PLAN</name>
<sequence length="139" mass="15814">MPAVPVITTQTKAVNHGTCEKRSRPKDVQRAVCSKTARTTIREWAFCETGCGTLNEKENVSELSIDPPVGDSRERPAYFCIPSSRKALRSEETKRDTFFKIIDNFRPFSMDIYRPLCKITLSRLRDRYNNKAPSVVAQA</sequence>
<keyword evidence="2" id="KW-1185">Reference proteome</keyword>
<dbReference type="EMBL" id="CP036269">
    <property type="protein sequence ID" value="QDT41112.1"/>
    <property type="molecule type" value="Genomic_DNA"/>
</dbReference>
<reference evidence="1 2" key="1">
    <citation type="submission" date="2019-02" db="EMBL/GenBank/DDBJ databases">
        <title>Deep-cultivation of Planctomycetes and their phenomic and genomic characterization uncovers novel biology.</title>
        <authorList>
            <person name="Wiegand S."/>
            <person name="Jogler M."/>
            <person name="Boedeker C."/>
            <person name="Pinto D."/>
            <person name="Vollmers J."/>
            <person name="Rivas-Marin E."/>
            <person name="Kohn T."/>
            <person name="Peeters S.H."/>
            <person name="Heuer A."/>
            <person name="Rast P."/>
            <person name="Oberbeckmann S."/>
            <person name="Bunk B."/>
            <person name="Jeske O."/>
            <person name="Meyerdierks A."/>
            <person name="Storesund J.E."/>
            <person name="Kallscheuer N."/>
            <person name="Luecker S."/>
            <person name="Lage O.M."/>
            <person name="Pohl T."/>
            <person name="Merkel B.J."/>
            <person name="Hornburger P."/>
            <person name="Mueller R.-W."/>
            <person name="Bruemmer F."/>
            <person name="Labrenz M."/>
            <person name="Spormann A.M."/>
            <person name="Op den Camp H."/>
            <person name="Overmann J."/>
            <person name="Amann R."/>
            <person name="Jetten M.S.M."/>
            <person name="Mascher T."/>
            <person name="Medema M.H."/>
            <person name="Devos D.P."/>
            <person name="Kaster A.-K."/>
            <person name="Ovreas L."/>
            <person name="Rohde M."/>
            <person name="Galperin M.Y."/>
            <person name="Jogler C."/>
        </authorList>
    </citation>
    <scope>NUCLEOTIDE SEQUENCE [LARGE SCALE GENOMIC DNA]</scope>
    <source>
        <strain evidence="1 2">Pan241w</strain>
    </source>
</reference>
<proteinExistence type="predicted"/>
<evidence type="ECO:0000313" key="1">
    <source>
        <dbReference type="EMBL" id="QDT41112.1"/>
    </source>
</evidence>
<evidence type="ECO:0000313" key="2">
    <source>
        <dbReference type="Proteomes" id="UP000317171"/>
    </source>
</evidence>
<protein>
    <submittedName>
        <fullName evidence="1">Uncharacterized protein</fullName>
    </submittedName>
</protein>